<gene>
    <name evidence="1" type="ORF">EHQ58_09745</name>
</gene>
<name>A0A4R9K0J6_9LEPT</name>
<evidence type="ECO:0000313" key="1">
    <source>
        <dbReference type="EMBL" id="TGL59182.1"/>
    </source>
</evidence>
<dbReference type="OrthoDB" id="331743at2"/>
<keyword evidence="2" id="KW-1185">Reference proteome</keyword>
<sequence>MIRGFGISLLSLCLGFAFLSNENLIVRLKSAPSQRVGGKFTQISEVAFTTFGSFDQEESKEKDLTDEIAVRASAFFSFILIDSAQLTNIEPRTRTFILQDLYLSLPPPV</sequence>
<proteinExistence type="predicted"/>
<protein>
    <submittedName>
        <fullName evidence="1">Uncharacterized protein</fullName>
    </submittedName>
</protein>
<evidence type="ECO:0000313" key="2">
    <source>
        <dbReference type="Proteomes" id="UP000297693"/>
    </source>
</evidence>
<dbReference type="AlphaFoldDB" id="A0A4R9K0J6"/>
<reference evidence="1" key="1">
    <citation type="journal article" date="2019" name="PLoS Negl. Trop. Dis.">
        <title>Revisiting the worldwide diversity of Leptospira species in the environment.</title>
        <authorList>
            <person name="Vincent A.T."/>
            <person name="Schiettekatte O."/>
            <person name="Bourhy P."/>
            <person name="Veyrier F.J."/>
            <person name="Picardeau M."/>
        </authorList>
    </citation>
    <scope>NUCLEOTIDE SEQUENCE [LARGE SCALE GENOMIC DNA]</scope>
    <source>
        <strain evidence="1">201702476</strain>
    </source>
</reference>
<accession>A0A4R9K0J6</accession>
<organism evidence="1 2">
    <name type="scientific">Leptospira ognonensis</name>
    <dbReference type="NCBI Taxonomy" id="2484945"/>
    <lineage>
        <taxon>Bacteria</taxon>
        <taxon>Pseudomonadati</taxon>
        <taxon>Spirochaetota</taxon>
        <taxon>Spirochaetia</taxon>
        <taxon>Leptospirales</taxon>
        <taxon>Leptospiraceae</taxon>
        <taxon>Leptospira</taxon>
    </lineage>
</organism>
<comment type="caution">
    <text evidence="1">The sequence shown here is derived from an EMBL/GenBank/DDBJ whole genome shotgun (WGS) entry which is preliminary data.</text>
</comment>
<dbReference type="EMBL" id="RQGD01000025">
    <property type="protein sequence ID" value="TGL59182.1"/>
    <property type="molecule type" value="Genomic_DNA"/>
</dbReference>
<dbReference type="Proteomes" id="UP000297693">
    <property type="component" value="Unassembled WGS sequence"/>
</dbReference>